<gene>
    <name evidence="2" type="ORF">FPE_LOCUS22711</name>
</gene>
<keyword evidence="1" id="KW-0812">Transmembrane</keyword>
<dbReference type="Proteomes" id="UP000834106">
    <property type="component" value="Chromosome 13"/>
</dbReference>
<accession>A0AAD1ZVT7</accession>
<keyword evidence="3" id="KW-1185">Reference proteome</keyword>
<organism evidence="2 3">
    <name type="scientific">Fraxinus pennsylvanica</name>
    <dbReference type="NCBI Taxonomy" id="56036"/>
    <lineage>
        <taxon>Eukaryota</taxon>
        <taxon>Viridiplantae</taxon>
        <taxon>Streptophyta</taxon>
        <taxon>Embryophyta</taxon>
        <taxon>Tracheophyta</taxon>
        <taxon>Spermatophyta</taxon>
        <taxon>Magnoliopsida</taxon>
        <taxon>eudicotyledons</taxon>
        <taxon>Gunneridae</taxon>
        <taxon>Pentapetalae</taxon>
        <taxon>asterids</taxon>
        <taxon>lamiids</taxon>
        <taxon>Lamiales</taxon>
        <taxon>Oleaceae</taxon>
        <taxon>Oleeae</taxon>
        <taxon>Fraxinus</taxon>
    </lineage>
</organism>
<evidence type="ECO:0008006" key="4">
    <source>
        <dbReference type="Google" id="ProtNLM"/>
    </source>
</evidence>
<keyword evidence="1" id="KW-1133">Transmembrane helix</keyword>
<name>A0AAD1ZVT7_9LAMI</name>
<reference evidence="2" key="1">
    <citation type="submission" date="2023-05" db="EMBL/GenBank/DDBJ databases">
        <authorList>
            <person name="Huff M."/>
        </authorList>
    </citation>
    <scope>NUCLEOTIDE SEQUENCE</scope>
</reference>
<evidence type="ECO:0000256" key="1">
    <source>
        <dbReference type="SAM" id="Phobius"/>
    </source>
</evidence>
<proteinExistence type="predicted"/>
<evidence type="ECO:0000313" key="2">
    <source>
        <dbReference type="EMBL" id="CAI9775281.1"/>
    </source>
</evidence>
<keyword evidence="1" id="KW-0472">Membrane</keyword>
<feature type="transmembrane region" description="Helical" evidence="1">
    <location>
        <begin position="12"/>
        <end position="34"/>
    </location>
</feature>
<dbReference type="PANTHER" id="PTHR35762">
    <property type="entry name" value="TRANSMEMBRANE PROTEIN"/>
    <property type="match status" value="1"/>
</dbReference>
<sequence>MNSLSSVSLPNIFTFLFTAKFLFVVGNIIVIILIKESKQAAGSNISPVTEIYDKYVAKNRSNYILANKKVQEDKIENTEDKILHMHTEKKKEMKIGTDISSIATVELALIKRGKREKEEENYIPTEELNRRVEAYIARVNRQRLLEAKSLVCRRA</sequence>
<dbReference type="EMBL" id="OU503048">
    <property type="protein sequence ID" value="CAI9775281.1"/>
    <property type="molecule type" value="Genomic_DNA"/>
</dbReference>
<protein>
    <recommendedName>
        <fullName evidence="4">DUF4408 domain-containing protein</fullName>
    </recommendedName>
</protein>
<evidence type="ECO:0000313" key="3">
    <source>
        <dbReference type="Proteomes" id="UP000834106"/>
    </source>
</evidence>
<dbReference type="AlphaFoldDB" id="A0AAD1ZVT7"/>
<dbReference type="PANTHER" id="PTHR35762:SF2">
    <property type="entry name" value="TRANSMEMBRANE PROTEIN"/>
    <property type="match status" value="1"/>
</dbReference>